<dbReference type="EMBL" id="ML994642">
    <property type="protein sequence ID" value="KAF2183526.1"/>
    <property type="molecule type" value="Genomic_DNA"/>
</dbReference>
<gene>
    <name evidence="2" type="ORF">K469DRAFT_582598</name>
</gene>
<protein>
    <submittedName>
        <fullName evidence="2">HET-domain-containing protein</fullName>
    </submittedName>
</protein>
<dbReference type="Proteomes" id="UP000800200">
    <property type="component" value="Unassembled WGS sequence"/>
</dbReference>
<organism evidence="2 3">
    <name type="scientific">Zopfia rhizophila CBS 207.26</name>
    <dbReference type="NCBI Taxonomy" id="1314779"/>
    <lineage>
        <taxon>Eukaryota</taxon>
        <taxon>Fungi</taxon>
        <taxon>Dikarya</taxon>
        <taxon>Ascomycota</taxon>
        <taxon>Pezizomycotina</taxon>
        <taxon>Dothideomycetes</taxon>
        <taxon>Dothideomycetes incertae sedis</taxon>
        <taxon>Zopfiaceae</taxon>
        <taxon>Zopfia</taxon>
    </lineage>
</organism>
<feature type="domain" description="Heterokaryon incompatibility" evidence="1">
    <location>
        <begin position="66"/>
        <end position="165"/>
    </location>
</feature>
<dbReference type="PANTHER" id="PTHR33112:SF9">
    <property type="entry name" value="HETEROKARYON INCOMPATIBILITY DOMAIN-CONTAINING PROTEIN"/>
    <property type="match status" value="1"/>
</dbReference>
<dbReference type="PANTHER" id="PTHR33112">
    <property type="entry name" value="DOMAIN PROTEIN, PUTATIVE-RELATED"/>
    <property type="match status" value="1"/>
</dbReference>
<proteinExistence type="predicted"/>
<feature type="non-terminal residue" evidence="2">
    <location>
        <position position="323"/>
    </location>
</feature>
<evidence type="ECO:0000313" key="3">
    <source>
        <dbReference type="Proteomes" id="UP000800200"/>
    </source>
</evidence>
<dbReference type="AlphaFoldDB" id="A0A6A6E0U4"/>
<evidence type="ECO:0000313" key="2">
    <source>
        <dbReference type="EMBL" id="KAF2183526.1"/>
    </source>
</evidence>
<dbReference type="InterPro" id="IPR010730">
    <property type="entry name" value="HET"/>
</dbReference>
<dbReference type="Pfam" id="PF06985">
    <property type="entry name" value="HET"/>
    <property type="match status" value="1"/>
</dbReference>
<dbReference type="OrthoDB" id="3486565at2759"/>
<keyword evidence="3" id="KW-1185">Reference proteome</keyword>
<reference evidence="2" key="1">
    <citation type="journal article" date="2020" name="Stud. Mycol.">
        <title>101 Dothideomycetes genomes: a test case for predicting lifestyles and emergence of pathogens.</title>
        <authorList>
            <person name="Haridas S."/>
            <person name="Albert R."/>
            <person name="Binder M."/>
            <person name="Bloem J."/>
            <person name="Labutti K."/>
            <person name="Salamov A."/>
            <person name="Andreopoulos B."/>
            <person name="Baker S."/>
            <person name="Barry K."/>
            <person name="Bills G."/>
            <person name="Bluhm B."/>
            <person name="Cannon C."/>
            <person name="Castanera R."/>
            <person name="Culley D."/>
            <person name="Daum C."/>
            <person name="Ezra D."/>
            <person name="Gonzalez J."/>
            <person name="Henrissat B."/>
            <person name="Kuo A."/>
            <person name="Liang C."/>
            <person name="Lipzen A."/>
            <person name="Lutzoni F."/>
            <person name="Magnuson J."/>
            <person name="Mondo S."/>
            <person name="Nolan M."/>
            <person name="Ohm R."/>
            <person name="Pangilinan J."/>
            <person name="Park H.-J."/>
            <person name="Ramirez L."/>
            <person name="Alfaro M."/>
            <person name="Sun H."/>
            <person name="Tritt A."/>
            <person name="Yoshinaga Y."/>
            <person name="Zwiers L.-H."/>
            <person name="Turgeon B."/>
            <person name="Goodwin S."/>
            <person name="Spatafora J."/>
            <person name="Crous P."/>
            <person name="Grigoriev I."/>
        </authorList>
    </citation>
    <scope>NUCLEOTIDE SEQUENCE</scope>
    <source>
        <strain evidence="2">CBS 207.26</strain>
    </source>
</reference>
<name>A0A6A6E0U4_9PEZI</name>
<sequence length="323" mass="36288">MPYGLSESCIQKAKQWLHDCTGAKGLEHTSCPPFVSSPLPTRTISIGKADQDLRLHISEPGEVAPYFSLSHCWGGKSCLTLSRDTLNDYVNDGIPFEKLPQTFRDAVSVTRALGVSYLWIDSLCIIQDSKEDWEAEAALMARVYENAQITIAAHAANDSTTGFLNAPARRPPRTTSLSSRGWVYQESLLAPRTLNFAATEMAWECHSITACECGAPQVELDHEKEVETGRRYPGTIKRNFAKLIWTDVVHEYTLRDLTVATDRLPALSGVVELFSRHRPEDQYLYGLWKTELPQHLCWLAAEPNQEARFPKSYAPTWSWASLQ</sequence>
<accession>A0A6A6E0U4</accession>
<evidence type="ECO:0000259" key="1">
    <source>
        <dbReference type="Pfam" id="PF06985"/>
    </source>
</evidence>